<proteinExistence type="predicted"/>
<evidence type="ECO:0000313" key="3">
    <source>
        <dbReference type="Proteomes" id="UP001500403"/>
    </source>
</evidence>
<dbReference type="Gene3D" id="3.30.450.180">
    <property type="match status" value="1"/>
</dbReference>
<organism evidence="2 3">
    <name type="scientific">Streptomyces enissocaesilis</name>
    <dbReference type="NCBI Taxonomy" id="332589"/>
    <lineage>
        <taxon>Bacteria</taxon>
        <taxon>Bacillati</taxon>
        <taxon>Actinomycetota</taxon>
        <taxon>Actinomycetes</taxon>
        <taxon>Kitasatosporales</taxon>
        <taxon>Streptomycetaceae</taxon>
        <taxon>Streptomyces</taxon>
        <taxon>Streptomyces rochei group</taxon>
    </lineage>
</organism>
<dbReference type="Proteomes" id="UP001500403">
    <property type="component" value="Unassembled WGS sequence"/>
</dbReference>
<dbReference type="EMBL" id="BAAAUD010000041">
    <property type="protein sequence ID" value="GAA2952198.1"/>
    <property type="molecule type" value="Genomic_DNA"/>
</dbReference>
<dbReference type="RefSeq" id="WP_425577289.1">
    <property type="nucleotide sequence ID" value="NZ_BAAAUD010000041.1"/>
</dbReference>
<comment type="caution">
    <text evidence="2">The sequence shown here is derived from an EMBL/GenBank/DDBJ whole genome shotgun (WGS) entry which is preliminary data.</text>
</comment>
<feature type="region of interest" description="Disordered" evidence="1">
    <location>
        <begin position="43"/>
        <end position="135"/>
    </location>
</feature>
<accession>A0ABP6JZ66</accession>
<reference evidence="3" key="1">
    <citation type="journal article" date="2019" name="Int. J. Syst. Evol. Microbiol.">
        <title>The Global Catalogue of Microorganisms (GCM) 10K type strain sequencing project: providing services to taxonomists for standard genome sequencing and annotation.</title>
        <authorList>
            <consortium name="The Broad Institute Genomics Platform"/>
            <consortium name="The Broad Institute Genome Sequencing Center for Infectious Disease"/>
            <person name="Wu L."/>
            <person name="Ma J."/>
        </authorList>
    </citation>
    <scope>NUCLEOTIDE SEQUENCE [LARGE SCALE GENOMIC DNA]</scope>
    <source>
        <strain evidence="3">JCM 9088</strain>
    </source>
</reference>
<evidence type="ECO:0000256" key="1">
    <source>
        <dbReference type="SAM" id="MobiDB-lite"/>
    </source>
</evidence>
<name>A0ABP6JZ66_9ACTN</name>
<evidence type="ECO:0000313" key="2">
    <source>
        <dbReference type="EMBL" id="GAA2952198.1"/>
    </source>
</evidence>
<sequence>MDTLPGLPQSSGITRLVHPEAGEPRPAYEALELPAADDQRLLAHLPADDSTSAALDRLTAAGPGGTARGPGPTRTARDRSGGSAVRGRPTAAGGVEHRRRLRPSAVRTDRTPGAGADPGAGPSGQETPQLDADQKRLARWSRWVWSPWPG</sequence>
<protein>
    <submittedName>
        <fullName evidence="2">Uncharacterized protein</fullName>
    </submittedName>
</protein>
<keyword evidence="3" id="KW-1185">Reference proteome</keyword>
<gene>
    <name evidence="2" type="ORF">GCM10010446_41730</name>
</gene>
<feature type="region of interest" description="Disordered" evidence="1">
    <location>
        <begin position="1"/>
        <end position="25"/>
    </location>
</feature>